<organism evidence="5 6">
    <name type="scientific">Lentzea aerocolonigenes</name>
    <name type="common">Lechevalieria aerocolonigenes</name>
    <name type="synonym">Saccharothrix aerocolonigenes</name>
    <dbReference type="NCBI Taxonomy" id="68170"/>
    <lineage>
        <taxon>Bacteria</taxon>
        <taxon>Bacillati</taxon>
        <taxon>Actinomycetota</taxon>
        <taxon>Actinomycetes</taxon>
        <taxon>Pseudonocardiales</taxon>
        <taxon>Pseudonocardiaceae</taxon>
        <taxon>Lentzea</taxon>
    </lineage>
</organism>
<dbReference type="PANTHER" id="PTHR45527">
    <property type="entry name" value="NONRIBOSOMAL PEPTIDE SYNTHETASE"/>
    <property type="match status" value="1"/>
</dbReference>
<dbReference type="PANTHER" id="PTHR45527:SF1">
    <property type="entry name" value="FATTY ACID SYNTHASE"/>
    <property type="match status" value="1"/>
</dbReference>
<dbReference type="GO" id="GO:0043041">
    <property type="term" value="P:amino acid activation for nonribosomal peptide biosynthetic process"/>
    <property type="evidence" value="ECO:0007669"/>
    <property type="project" value="TreeGrafter"/>
</dbReference>
<proteinExistence type="predicted"/>
<dbReference type="AlphaFoldDB" id="A0A0F0GBQ7"/>
<dbReference type="GO" id="GO:0008610">
    <property type="term" value="P:lipid biosynthetic process"/>
    <property type="evidence" value="ECO:0007669"/>
    <property type="project" value="UniProtKB-ARBA"/>
</dbReference>
<evidence type="ECO:0000313" key="5">
    <source>
        <dbReference type="EMBL" id="KJK33574.1"/>
    </source>
</evidence>
<dbReference type="Pfam" id="PF00550">
    <property type="entry name" value="PP-binding"/>
    <property type="match status" value="1"/>
</dbReference>
<feature type="domain" description="Carrier" evidence="4">
    <location>
        <begin position="139"/>
        <end position="214"/>
    </location>
</feature>
<evidence type="ECO:0000256" key="2">
    <source>
        <dbReference type="ARBA" id="ARBA00022450"/>
    </source>
</evidence>
<gene>
    <name evidence="5" type="ORF">UK23_45555</name>
</gene>
<dbReference type="Pfam" id="PF00668">
    <property type="entry name" value="Condensation"/>
    <property type="match status" value="1"/>
</dbReference>
<protein>
    <recommendedName>
        <fullName evidence="4">Carrier domain-containing protein</fullName>
    </recommendedName>
</protein>
<name>A0A0F0GBQ7_LENAE</name>
<feature type="non-terminal residue" evidence="5">
    <location>
        <position position="1"/>
    </location>
</feature>
<dbReference type="OrthoDB" id="2472181at2"/>
<dbReference type="Gene3D" id="1.10.1200.10">
    <property type="entry name" value="ACP-like"/>
    <property type="match status" value="1"/>
</dbReference>
<dbReference type="InterPro" id="IPR036736">
    <property type="entry name" value="ACP-like_sf"/>
</dbReference>
<dbReference type="InterPro" id="IPR042099">
    <property type="entry name" value="ANL_N_sf"/>
</dbReference>
<comment type="cofactor">
    <cofactor evidence="1">
        <name>pantetheine 4'-phosphate</name>
        <dbReference type="ChEBI" id="CHEBI:47942"/>
    </cofactor>
</comment>
<dbReference type="GO" id="GO:0005829">
    <property type="term" value="C:cytosol"/>
    <property type="evidence" value="ECO:0007669"/>
    <property type="project" value="TreeGrafter"/>
</dbReference>
<dbReference type="FunFam" id="3.30.300.30:FF:000010">
    <property type="entry name" value="Enterobactin synthetase component F"/>
    <property type="match status" value="1"/>
</dbReference>
<evidence type="ECO:0000256" key="1">
    <source>
        <dbReference type="ARBA" id="ARBA00001957"/>
    </source>
</evidence>
<dbReference type="InterPro" id="IPR001242">
    <property type="entry name" value="Condensation_dom"/>
</dbReference>
<dbReference type="InterPro" id="IPR009081">
    <property type="entry name" value="PP-bd_ACP"/>
</dbReference>
<keyword evidence="3" id="KW-0597">Phosphoprotein</keyword>
<dbReference type="GO" id="GO:0031177">
    <property type="term" value="F:phosphopantetheine binding"/>
    <property type="evidence" value="ECO:0007669"/>
    <property type="project" value="InterPro"/>
</dbReference>
<evidence type="ECO:0000313" key="6">
    <source>
        <dbReference type="Proteomes" id="UP000033393"/>
    </source>
</evidence>
<dbReference type="RefSeq" id="WP_045318089.1">
    <property type="nucleotide sequence ID" value="NZ_JYJG01000519.1"/>
</dbReference>
<dbReference type="Gene3D" id="3.30.300.30">
    <property type="match status" value="1"/>
</dbReference>
<dbReference type="Proteomes" id="UP000033393">
    <property type="component" value="Unassembled WGS sequence"/>
</dbReference>
<comment type="caution">
    <text evidence="5">The sequence shown here is derived from an EMBL/GenBank/DDBJ whole genome shotgun (WGS) entry which is preliminary data.</text>
</comment>
<dbReference type="SMART" id="SM00823">
    <property type="entry name" value="PKS_PP"/>
    <property type="match status" value="1"/>
</dbReference>
<dbReference type="PATRIC" id="fig|68170.10.peg.2528"/>
<reference evidence="5 6" key="1">
    <citation type="submission" date="2015-02" db="EMBL/GenBank/DDBJ databases">
        <authorList>
            <person name="Ju K.-S."/>
            <person name="Doroghazi J.R."/>
            <person name="Metcalf W."/>
        </authorList>
    </citation>
    <scope>NUCLEOTIDE SEQUENCE [LARGE SCALE GENOMIC DNA]</scope>
    <source>
        <strain evidence="5 6">NRRL B-16140</strain>
    </source>
</reference>
<keyword evidence="6" id="KW-1185">Reference proteome</keyword>
<dbReference type="InterPro" id="IPR020806">
    <property type="entry name" value="PKS_PP-bd"/>
</dbReference>
<dbReference type="InterPro" id="IPR023213">
    <property type="entry name" value="CAT-like_dom_sf"/>
</dbReference>
<dbReference type="GO" id="GO:0072330">
    <property type="term" value="P:monocarboxylic acid biosynthetic process"/>
    <property type="evidence" value="ECO:0007669"/>
    <property type="project" value="UniProtKB-ARBA"/>
</dbReference>
<dbReference type="SUPFAM" id="SSF56801">
    <property type="entry name" value="Acetyl-CoA synthetase-like"/>
    <property type="match status" value="1"/>
</dbReference>
<dbReference type="InterPro" id="IPR006162">
    <property type="entry name" value="Ppantetheine_attach_site"/>
</dbReference>
<sequence>ACPFGEPGERMYRSGDLARWRADGMLEYLGRADHQVKIRGFRIELGEVEAALNALPGVARAAAVVREDVPGDKRIVGYVVADGSLAPPAELRARVAAVLPEYAVPAAVVVVDGFSLTANGKLDTRALPAPGYEGAEGRAPRTPLEASLCGLFAEVLGAAQVGIDDGFFDLGGHSLLATRLTSRVRAELGRELSVRDVFEFPTVAGLAACLRRAGGEVRRALVAVQRPERVPLSFAQWRLWFVGQLEGPSAVYNVPLVMNLSGALDVGALTSAVADVVDRHESLRTVFPVVDGEPVQRVLPAGEAVPSVEWADVAVDEADRLVATAAGHVFDLQTEIPLRVNGFTVAPDEHVLVLLVHHIACDGWSLGRLGDDLATAYAARLKGVAPAWDELPVQYADYALWQRELLGSVDDPGSVVARQSSFWRNALEALPEELALPFDRPRPAVATHRGAEVPVVMGADLHAQVEELARSVGVTPFMVVQASLALLLSRLGAGTDIPLGTPVAGRG</sequence>
<keyword evidence="2" id="KW-0596">Phosphopantetheine</keyword>
<dbReference type="Gene3D" id="3.30.559.30">
    <property type="entry name" value="Nonribosomal peptide synthetase, condensation domain"/>
    <property type="match status" value="1"/>
</dbReference>
<dbReference type="Pfam" id="PF13193">
    <property type="entry name" value="AMP-binding_C"/>
    <property type="match status" value="1"/>
</dbReference>
<dbReference type="SUPFAM" id="SSF52777">
    <property type="entry name" value="CoA-dependent acyltransferases"/>
    <property type="match status" value="2"/>
</dbReference>
<dbReference type="PROSITE" id="PS00012">
    <property type="entry name" value="PHOSPHOPANTETHEINE"/>
    <property type="match status" value="1"/>
</dbReference>
<dbReference type="EMBL" id="JYJG01000519">
    <property type="protein sequence ID" value="KJK33574.1"/>
    <property type="molecule type" value="Genomic_DNA"/>
</dbReference>
<dbReference type="PROSITE" id="PS50075">
    <property type="entry name" value="CARRIER"/>
    <property type="match status" value="1"/>
</dbReference>
<dbReference type="Gene3D" id="3.30.559.10">
    <property type="entry name" value="Chloramphenicol acetyltransferase-like domain"/>
    <property type="match status" value="1"/>
</dbReference>
<dbReference type="GO" id="GO:0003824">
    <property type="term" value="F:catalytic activity"/>
    <property type="evidence" value="ECO:0007669"/>
    <property type="project" value="InterPro"/>
</dbReference>
<feature type="non-terminal residue" evidence="5">
    <location>
        <position position="507"/>
    </location>
</feature>
<evidence type="ECO:0000256" key="3">
    <source>
        <dbReference type="ARBA" id="ARBA00022553"/>
    </source>
</evidence>
<dbReference type="FunFam" id="1.10.1200.10:FF:000016">
    <property type="entry name" value="Non-ribosomal peptide synthase"/>
    <property type="match status" value="1"/>
</dbReference>
<evidence type="ECO:0000259" key="4">
    <source>
        <dbReference type="PROSITE" id="PS50075"/>
    </source>
</evidence>
<dbReference type="SUPFAM" id="SSF47336">
    <property type="entry name" value="ACP-like"/>
    <property type="match status" value="1"/>
</dbReference>
<dbReference type="GO" id="GO:0044550">
    <property type="term" value="P:secondary metabolite biosynthetic process"/>
    <property type="evidence" value="ECO:0007669"/>
    <property type="project" value="TreeGrafter"/>
</dbReference>
<dbReference type="InterPro" id="IPR025110">
    <property type="entry name" value="AMP-bd_C"/>
</dbReference>
<accession>A0A0F0GBQ7</accession>
<dbReference type="Gene3D" id="3.40.50.12780">
    <property type="entry name" value="N-terminal domain of ligase-like"/>
    <property type="match status" value="1"/>
</dbReference>
<dbReference type="InterPro" id="IPR045851">
    <property type="entry name" value="AMP-bd_C_sf"/>
</dbReference>